<dbReference type="Gene3D" id="3.40.1350.10">
    <property type="match status" value="1"/>
</dbReference>
<gene>
    <name evidence="1" type="ORF">FEV09_05370</name>
</gene>
<organism evidence="1 2">
    <name type="scientific">Pseudanabaena catenata USMAC16</name>
    <dbReference type="NCBI Taxonomy" id="1855837"/>
    <lineage>
        <taxon>Bacteria</taxon>
        <taxon>Bacillati</taxon>
        <taxon>Cyanobacteriota</taxon>
        <taxon>Cyanophyceae</taxon>
        <taxon>Pseudanabaenales</taxon>
        <taxon>Pseudanabaenaceae</taxon>
        <taxon>Pseudanabaena</taxon>
    </lineage>
</organism>
<dbReference type="GO" id="GO:0003676">
    <property type="term" value="F:nucleic acid binding"/>
    <property type="evidence" value="ECO:0007669"/>
    <property type="project" value="InterPro"/>
</dbReference>
<dbReference type="CDD" id="cd22366">
    <property type="entry name" value="XisH-like"/>
    <property type="match status" value="1"/>
</dbReference>
<dbReference type="SUPFAM" id="SSF52980">
    <property type="entry name" value="Restriction endonuclease-like"/>
    <property type="match status" value="1"/>
</dbReference>
<accession>A0A9X4M736</accession>
<proteinExistence type="predicted"/>
<sequence length="138" mass="15905">MSARDIFYDAVKIALQKDGWQITHDPLSLEFGLGLLYVDLGAERIIAAERSNEKIAVEIKSFLGGSAVSEFHTALGQYLNYRLLMQEQYPDYKLYLAIPSSTYDSFFQLPFVQATIQQYQLKLAIYKPEKQEIVKWQD</sequence>
<keyword evidence="2" id="KW-1185">Reference proteome</keyword>
<dbReference type="AlphaFoldDB" id="A0A9X4M736"/>
<dbReference type="InterPro" id="IPR011335">
    <property type="entry name" value="Restrct_endonuc-II-like"/>
</dbReference>
<dbReference type="InterPro" id="IPR011856">
    <property type="entry name" value="tRNA_endonuc-like_dom_sf"/>
</dbReference>
<evidence type="ECO:0000313" key="2">
    <source>
        <dbReference type="Proteomes" id="UP001152872"/>
    </source>
</evidence>
<evidence type="ECO:0000313" key="1">
    <source>
        <dbReference type="EMBL" id="MDG3493983.1"/>
    </source>
</evidence>
<dbReference type="Proteomes" id="UP001152872">
    <property type="component" value="Unassembled WGS sequence"/>
</dbReference>
<dbReference type="EMBL" id="VBTY01000028">
    <property type="protein sequence ID" value="MDG3493983.1"/>
    <property type="molecule type" value="Genomic_DNA"/>
</dbReference>
<protein>
    <submittedName>
        <fullName evidence="1">XisH family protein</fullName>
    </submittedName>
</protein>
<dbReference type="InterPro" id="IPR014919">
    <property type="entry name" value="XisH"/>
</dbReference>
<dbReference type="Pfam" id="PF08814">
    <property type="entry name" value="XisH"/>
    <property type="match status" value="1"/>
</dbReference>
<comment type="caution">
    <text evidence="1">The sequence shown here is derived from an EMBL/GenBank/DDBJ whole genome shotgun (WGS) entry which is preliminary data.</text>
</comment>
<name>A0A9X4M736_9CYAN</name>
<reference evidence="1" key="1">
    <citation type="submission" date="2019-05" db="EMBL/GenBank/DDBJ databases">
        <title>Whole genome sequencing of Pseudanabaena catenata USMAC16.</title>
        <authorList>
            <person name="Khan Z."/>
            <person name="Omar W.M."/>
            <person name="Convey P."/>
            <person name="Merican F."/>
            <person name="Najimudin N."/>
        </authorList>
    </citation>
    <scope>NUCLEOTIDE SEQUENCE</scope>
    <source>
        <strain evidence="1">USMAC16</strain>
    </source>
</reference>
<dbReference type="RefSeq" id="WP_009626042.1">
    <property type="nucleotide sequence ID" value="NZ_VBTY01000028.1"/>
</dbReference>